<evidence type="ECO:0000313" key="3">
    <source>
        <dbReference type="EMBL" id="MBB4701921.1"/>
    </source>
</evidence>
<evidence type="ECO:0000259" key="2">
    <source>
        <dbReference type="SMART" id="SM00507"/>
    </source>
</evidence>
<dbReference type="RefSeq" id="WP_203959000.1">
    <property type="nucleotide sequence ID" value="NZ_BOOV01000007.1"/>
</dbReference>
<dbReference type="Proteomes" id="UP000542210">
    <property type="component" value="Unassembled WGS sequence"/>
</dbReference>
<evidence type="ECO:0000313" key="4">
    <source>
        <dbReference type="Proteomes" id="UP000542210"/>
    </source>
</evidence>
<dbReference type="InterPro" id="IPR058813">
    <property type="entry name" value="DNA-SBD_ScoMcrA"/>
</dbReference>
<feature type="region of interest" description="Disordered" evidence="1">
    <location>
        <begin position="262"/>
        <end position="281"/>
    </location>
</feature>
<accession>A0A7W7GCE3</accession>
<reference evidence="3 4" key="1">
    <citation type="submission" date="2020-08" db="EMBL/GenBank/DDBJ databases">
        <title>Sequencing the genomes of 1000 actinobacteria strains.</title>
        <authorList>
            <person name="Klenk H.-P."/>
        </authorList>
    </citation>
    <scope>NUCLEOTIDE SEQUENCE [LARGE SCALE GENOMIC DNA]</scope>
    <source>
        <strain evidence="3 4">DSM 45784</strain>
    </source>
</reference>
<feature type="compositionally biased region" description="Low complexity" evidence="1">
    <location>
        <begin position="269"/>
        <end position="281"/>
    </location>
</feature>
<comment type="caution">
    <text evidence="3">The sequence shown here is derived from an EMBL/GenBank/DDBJ whole genome shotgun (WGS) entry which is preliminary data.</text>
</comment>
<dbReference type="Pfam" id="PF26345">
    <property type="entry name" value="ScoMcrA_N"/>
    <property type="match status" value="1"/>
</dbReference>
<sequence length="401" mass="43888">MALSDLRRDMVLSAIEEYDKLGRGAFLKAYGYGPARDYFLLYDGKRYDSKAIAGVAHRGVDGRPLRADDFSGGDATVARTLSDLGFEVTRPSDVIDGHSPGSLLQKILTLKTAASVSPGARKRHQPLALLWALGRAARRDDRLVPWPDASPALESLLREFGHPGDGLNAEFPVLRLYHHGLWDLPGHNDVPTASGSAAQSWMRQNQPLSGLRSWVHDLVADQPAIRAQIVLRLLDGYFHDVDHDKLLAATLLIPEPNAIRPALDEVTPPRDGTPTPTRRTVTTSRVIRDSALAEQVKLLHDYQCQICGTRLMTGRGPYAEGAHIRPLGMPHNGPDEPGNLLCLCPNHHVLFDGGTISISEDLVAVDVSTGKPITQLRLAEGHTPAPQHLAYHRRVFADPQI</sequence>
<name>A0A7W7GCE3_9ACTN</name>
<dbReference type="InterPro" id="IPR003615">
    <property type="entry name" value="HNH_nuc"/>
</dbReference>
<organism evidence="3 4">
    <name type="scientific">Sphaerisporangium siamense</name>
    <dbReference type="NCBI Taxonomy" id="795645"/>
    <lineage>
        <taxon>Bacteria</taxon>
        <taxon>Bacillati</taxon>
        <taxon>Actinomycetota</taxon>
        <taxon>Actinomycetes</taxon>
        <taxon>Streptosporangiales</taxon>
        <taxon>Streptosporangiaceae</taxon>
        <taxon>Sphaerisporangium</taxon>
    </lineage>
</organism>
<protein>
    <recommendedName>
        <fullName evidence="2">HNH nuclease domain-containing protein</fullName>
    </recommendedName>
</protein>
<dbReference type="Pfam" id="PF13391">
    <property type="entry name" value="HNH_2"/>
    <property type="match status" value="1"/>
</dbReference>
<proteinExistence type="predicted"/>
<dbReference type="EMBL" id="JACHND010000001">
    <property type="protein sequence ID" value="MBB4701921.1"/>
    <property type="molecule type" value="Genomic_DNA"/>
</dbReference>
<evidence type="ECO:0000256" key="1">
    <source>
        <dbReference type="SAM" id="MobiDB-lite"/>
    </source>
</evidence>
<dbReference type="SMART" id="SM00507">
    <property type="entry name" value="HNHc"/>
    <property type="match status" value="1"/>
</dbReference>
<feature type="domain" description="HNH nuclease" evidence="2">
    <location>
        <begin position="292"/>
        <end position="349"/>
    </location>
</feature>
<dbReference type="InterPro" id="IPR058807">
    <property type="entry name" value="ScoMcrA_N"/>
</dbReference>
<gene>
    <name evidence="3" type="ORF">BJ982_003465</name>
</gene>
<keyword evidence="4" id="KW-1185">Reference proteome</keyword>
<dbReference type="CDD" id="cd00085">
    <property type="entry name" value="HNHc"/>
    <property type="match status" value="1"/>
</dbReference>
<dbReference type="AlphaFoldDB" id="A0A7W7GCE3"/>
<dbReference type="Pfam" id="PF26340">
    <property type="entry name" value="DNA-SBD_ScoMcrA"/>
    <property type="match status" value="1"/>
</dbReference>